<dbReference type="Gene3D" id="2.60.40.4100">
    <property type="entry name" value="Zona pellucida, ZP-C domain"/>
    <property type="match status" value="1"/>
</dbReference>
<dbReference type="CDD" id="cd19941">
    <property type="entry name" value="TIL"/>
    <property type="match status" value="3"/>
</dbReference>
<dbReference type="Pfam" id="PF08742">
    <property type="entry name" value="C8"/>
    <property type="match status" value="3"/>
</dbReference>
<dbReference type="KEGG" id="pmrn:116958660"/>
<dbReference type="SMART" id="SM00216">
    <property type="entry name" value="VWD"/>
    <property type="match status" value="3"/>
</dbReference>
<feature type="signal peptide" evidence="3">
    <location>
        <begin position="1"/>
        <end position="32"/>
    </location>
</feature>
<dbReference type="Pfam" id="PF12714">
    <property type="entry name" value="TILa"/>
    <property type="match status" value="3"/>
</dbReference>
<evidence type="ECO:0000259" key="5">
    <source>
        <dbReference type="PROSITE" id="PS51233"/>
    </source>
</evidence>
<dbReference type="RefSeq" id="XP_032837282.1">
    <property type="nucleotide sequence ID" value="XM_032981391.1"/>
</dbReference>
<evidence type="ECO:0000313" key="7">
    <source>
        <dbReference type="RefSeq" id="XP_032837282.1"/>
    </source>
</evidence>
<evidence type="ECO:0000256" key="2">
    <source>
        <dbReference type="ARBA" id="ARBA00023180"/>
    </source>
</evidence>
<feature type="domain" description="VWFD" evidence="5">
    <location>
        <begin position="919"/>
        <end position="1100"/>
    </location>
</feature>
<dbReference type="Gene3D" id="2.60.40.3210">
    <property type="entry name" value="Zona pellucida, ZP-N domain"/>
    <property type="match status" value="1"/>
</dbReference>
<dbReference type="Pfam" id="PF01826">
    <property type="entry name" value="TIL"/>
    <property type="match status" value="3"/>
</dbReference>
<dbReference type="InterPro" id="IPR014853">
    <property type="entry name" value="VWF/SSPO/ZAN-like_Cys-rich_dom"/>
</dbReference>
<accession>A0AAJ7UJ68</accession>
<organism evidence="6 7">
    <name type="scientific">Petromyzon marinus</name>
    <name type="common">Sea lamprey</name>
    <dbReference type="NCBI Taxonomy" id="7757"/>
    <lineage>
        <taxon>Eukaryota</taxon>
        <taxon>Metazoa</taxon>
        <taxon>Chordata</taxon>
        <taxon>Craniata</taxon>
        <taxon>Vertebrata</taxon>
        <taxon>Cyclostomata</taxon>
        <taxon>Hyperoartia</taxon>
        <taxon>Petromyzontiformes</taxon>
        <taxon>Petromyzontidae</taxon>
        <taxon>Petromyzon</taxon>
    </lineage>
</organism>
<reference evidence="7" key="1">
    <citation type="submission" date="2025-08" db="UniProtKB">
        <authorList>
            <consortium name="RefSeq"/>
        </authorList>
    </citation>
    <scope>IDENTIFICATION</scope>
    <source>
        <tissue evidence="7">Sperm</tissue>
    </source>
</reference>
<keyword evidence="6" id="KW-1185">Reference proteome</keyword>
<name>A0AAJ7UJ68_PETMA</name>
<feature type="domain" description="VWFD" evidence="5">
    <location>
        <begin position="525"/>
        <end position="703"/>
    </location>
</feature>
<dbReference type="Proteomes" id="UP001318040">
    <property type="component" value="Chromosome 80"/>
</dbReference>
<dbReference type="Gene3D" id="2.10.25.10">
    <property type="entry name" value="Laminin"/>
    <property type="match status" value="3"/>
</dbReference>
<keyword evidence="3" id="KW-0732">Signal</keyword>
<feature type="domain" description="ZP" evidence="4">
    <location>
        <begin position="1700"/>
        <end position="1950"/>
    </location>
</feature>
<dbReference type="GO" id="GO:0031012">
    <property type="term" value="C:extracellular matrix"/>
    <property type="evidence" value="ECO:0007669"/>
    <property type="project" value="TreeGrafter"/>
</dbReference>
<dbReference type="InterPro" id="IPR001846">
    <property type="entry name" value="VWF_type-D"/>
</dbReference>
<dbReference type="InterPro" id="IPR042235">
    <property type="entry name" value="ZP-C_dom"/>
</dbReference>
<dbReference type="SUPFAM" id="SSF57567">
    <property type="entry name" value="Serine protease inhibitors"/>
    <property type="match status" value="3"/>
</dbReference>
<dbReference type="PANTHER" id="PTHR11339:SF373">
    <property type="entry name" value="VWFD DOMAIN-CONTAINING PROTEIN"/>
    <property type="match status" value="1"/>
</dbReference>
<dbReference type="SMART" id="SM00832">
    <property type="entry name" value="C8"/>
    <property type="match status" value="3"/>
</dbReference>
<keyword evidence="2" id="KW-0325">Glycoprotein</keyword>
<dbReference type="SMART" id="SM00241">
    <property type="entry name" value="ZP"/>
    <property type="match status" value="1"/>
</dbReference>
<evidence type="ECO:0000256" key="3">
    <source>
        <dbReference type="SAM" id="SignalP"/>
    </source>
</evidence>
<dbReference type="PROSITE" id="PS51034">
    <property type="entry name" value="ZP_2"/>
    <property type="match status" value="1"/>
</dbReference>
<dbReference type="FunFam" id="2.10.25.10:FF:000055">
    <property type="entry name" value="alpha-tectorin isoform X1"/>
    <property type="match status" value="1"/>
</dbReference>
<dbReference type="InterPro" id="IPR001507">
    <property type="entry name" value="ZP_dom"/>
</dbReference>
<dbReference type="Pfam" id="PF00094">
    <property type="entry name" value="VWD"/>
    <property type="match status" value="3"/>
</dbReference>
<gene>
    <name evidence="7" type="primary">LOC116958660</name>
</gene>
<proteinExistence type="predicted"/>
<dbReference type="PROSITE" id="PS51233">
    <property type="entry name" value="VWFD"/>
    <property type="match status" value="3"/>
</dbReference>
<dbReference type="Pfam" id="PF00100">
    <property type="entry name" value="Zona_pellucida"/>
    <property type="match status" value="1"/>
</dbReference>
<keyword evidence="1" id="KW-1015">Disulfide bond</keyword>
<dbReference type="InterPro" id="IPR002919">
    <property type="entry name" value="TIL_dom"/>
</dbReference>
<evidence type="ECO:0000259" key="4">
    <source>
        <dbReference type="PROSITE" id="PS51034"/>
    </source>
</evidence>
<feature type="domain" description="VWFD" evidence="5">
    <location>
        <begin position="1310"/>
        <end position="1493"/>
    </location>
</feature>
<evidence type="ECO:0000313" key="6">
    <source>
        <dbReference type="Proteomes" id="UP001318040"/>
    </source>
</evidence>
<feature type="chain" id="PRO_5042589780" evidence="3">
    <location>
        <begin position="33"/>
        <end position="1986"/>
    </location>
</feature>
<evidence type="ECO:0000256" key="1">
    <source>
        <dbReference type="ARBA" id="ARBA00023157"/>
    </source>
</evidence>
<dbReference type="InterPro" id="IPR050780">
    <property type="entry name" value="Mucin_vWF_Thrombospondin_sf"/>
</dbReference>
<sequence length="1986" mass="214707">MRLSSSVRLGPLLLLLLHLVLLLVLVPPGSEATHLRGGTISWKQSEGDQYHFYYMLAWRRNSGEGGRCVDADITSGKSFTSYQKWRCTESCSSIYSLSYSCIEQNQNSNWMIGSSAFDFTIPPTAPSVIAFRDCCWVNVLVWRVDNQIEASEWDWSLITVLNPGVRSDTGAPNVSPVTSSKPLIRLKAGCTTVWHIPVYDADGDTVRCRYAEKGARDECGGICGVAPYGVLDEAACVITFTVPPDADGLWALALMIEDSVNSSLTVGSLSLAPGDALSGIPLQVLLEFEAAVSCLMPTFVGATPSNGQSFVATQGILFELPIDISVATDAAAGVTISRLGTFAPFGIAKDPITVDATNPQLFHTRLTWMPTNKDVRTHQVCFYASESTMLETELRCVTVRVSATVEPIAYAYSTPLTFNNVAIGWTVTFSGEVALPSASGAFFRFFEVRGDREVFKVDGMSATLIAGNTQAQFTSPASVFNGGVEHYITVDEGAMRGVVGGVAVTNTNARVKKDWRFRLKKKVYAWCHGVGDPHYRSFDGNHFNFMGTRTFVLASNCVSNLPVPWRVLAKNEHRRRADVSWTREVHTEIYNHTVSFIRDRKVLLDGLVVNVPYYDPAERFRITLSKNDFLLWTNAFLSVSYNGISRVEVHLLNYDVYYNSVCGLCGTWNSDPNDDFLMPNLTLAATAAEFGNSWELPERKIKESGSSDTGASVGVVLDPQRQIKAGFGDNCGLLKDPASPLAPCFGAVDPAPHYADCVYDLVLAKLDVAVLCQAVQAYVKLCYDQGVAFAPDWRNATKCHVDCGASAAFKDCGSACPATCYDPGAPADCADACGETCECLDPAHVWDGDECVAPALCGCKDGDGKYYKVADVFWKNGCSAQCTCVSSGNIQCQKNPCDLTLNYCGAGPQGDYGCQPKILECTAWGDPHYTTFDGRKFDFQGTYTYVLTQPCSGADWSVKVKNEHRAGSWVVAYTREVTVELYGQRVLLAVGSHVYLNDVQLRLPFYYGGGGVAGGAGGFSVTRDGGFMRVASDFGLEVLYEGNYHAKVKLPTTFAASLCGLCGNMNGAGADDFTRRDGSQAPGATDFGNSWKVEEPGIVDTGFDDIGRPVVIDPVGSGVAAQPTWCGILKDPLGAFSSCQASVDPEPFFANCVFDLVLLQFDPVVHCKALQAYFAACVKAGAATQEWRSAAVCPVPQCPANSHYSYCAPPCPVSCVDGAVEGQCQGDCVEGCVCDIGYVLEDDACVLADQCGCLYKNKYYKVGDTFISDDCTSSCLCDAGGIDCQAFACPEFHFCAVLEGGKAGCQAIAKHCHASGDPHYTTFDGKYFDFMGTCTYTLAAPSPSYAGSRPAAWHVLVQNEHRYGNAAVAYTRTVEVRLDHDVNVKLLFGGAVLVNDESVSLPVGLPNGTVVRAGKFAVLSFPAAGLTVKYDGYSYVDLRLQAYYARNLSGLCGNFNGDPGDDFAGPDGELHATAYTFGSSWQYPVASNNSACGFDYGRMVKPNDADLASAAEPCSPLKSATSPFAACFEAVPPEPFHGNCVFDLALTALSDELRCSHLQGYFDACLGSGVTLGEWRASLNCPLSCPANSAYKGCASPCPSACGFSNAACPKRQACVEACECSPGFFLHDGACVDAANCGCTMDGIYHPVGDDWWSWDCSHHYTCYSQYNISDDPSGCMGNEVCFLKNGMLGCHPAEVRLSCQDERMSAHIPKVLVAGHNASDFSLNDGTPPGCSPLDNGQFIVFDIGIVDCGAVCQETDSQMIFSQTLTLKSANRSLPIIRNFNDIQVPLTCKYDKRRSLAVNFVPDTGSIFVTETGFGDFVFNIELYHSERFALPYKKSDYPVHFKENQNVFVQLAVKVQPERHSLHTRTASRPPAGTPQDPIRYDLVKNGCVLDSTWKSYSSFLKKNQFSFVAFAFVGEFKQVFLHCDVLVCKAGQAGTRCQQGCVNSARRRRSAVAMGEIVESACTPCPAGRSFIWGAEPLLR</sequence>
<dbReference type="InterPro" id="IPR055355">
    <property type="entry name" value="ZP-C"/>
</dbReference>
<dbReference type="PANTHER" id="PTHR11339">
    <property type="entry name" value="EXTRACELLULAR MATRIX GLYCOPROTEIN RELATED"/>
    <property type="match status" value="1"/>
</dbReference>
<protein>
    <submittedName>
        <fullName evidence="7">IgGFc-binding protein-like</fullName>
    </submittedName>
</protein>
<dbReference type="GO" id="GO:0005615">
    <property type="term" value="C:extracellular space"/>
    <property type="evidence" value="ECO:0007669"/>
    <property type="project" value="TreeGrafter"/>
</dbReference>
<dbReference type="InterPro" id="IPR036084">
    <property type="entry name" value="Ser_inhib-like_sf"/>
</dbReference>
<dbReference type="InterPro" id="IPR025615">
    <property type="entry name" value="TILa_dom"/>
</dbReference>